<name>A0A0F9T4Z2_9ZZZZ</name>
<protein>
    <submittedName>
        <fullName evidence="1">Uncharacterized protein</fullName>
    </submittedName>
</protein>
<reference evidence="1" key="1">
    <citation type="journal article" date="2015" name="Nature">
        <title>Complex archaea that bridge the gap between prokaryotes and eukaryotes.</title>
        <authorList>
            <person name="Spang A."/>
            <person name="Saw J.H."/>
            <person name="Jorgensen S.L."/>
            <person name="Zaremba-Niedzwiedzka K."/>
            <person name="Martijn J."/>
            <person name="Lind A.E."/>
            <person name="van Eijk R."/>
            <person name="Schleper C."/>
            <person name="Guy L."/>
            <person name="Ettema T.J."/>
        </authorList>
    </citation>
    <scope>NUCLEOTIDE SEQUENCE</scope>
</reference>
<dbReference type="AlphaFoldDB" id="A0A0F9T4Z2"/>
<dbReference type="EMBL" id="LAZR01001953">
    <property type="protein sequence ID" value="KKN36638.1"/>
    <property type="molecule type" value="Genomic_DNA"/>
</dbReference>
<accession>A0A0F9T4Z2</accession>
<gene>
    <name evidence="1" type="ORF">LCGC14_0771610</name>
</gene>
<organism evidence="1">
    <name type="scientific">marine sediment metagenome</name>
    <dbReference type="NCBI Taxonomy" id="412755"/>
    <lineage>
        <taxon>unclassified sequences</taxon>
        <taxon>metagenomes</taxon>
        <taxon>ecological metagenomes</taxon>
    </lineage>
</organism>
<proteinExistence type="predicted"/>
<evidence type="ECO:0000313" key="1">
    <source>
        <dbReference type="EMBL" id="KKN36638.1"/>
    </source>
</evidence>
<comment type="caution">
    <text evidence="1">The sequence shown here is derived from an EMBL/GenBank/DDBJ whole genome shotgun (WGS) entry which is preliminary data.</text>
</comment>
<sequence>MANNNSNGKGFMGHLWDTVSGFFTIGFENVWTNFLETTWEGYNTLQKRFNEWMQKIDETFWGDFTNFAHEHDWIDDETRKDLNTLSDLTLPFNLIAYAVAAGGMFTTWLKQLMFASGADQRRRLFSKYEPVDIDASALLSASLLAPEKYEEIKVILKSLGHGDDQIDLLFAAIKKAYDEDTIRVLYLRGVLTNAQMIARMKELGYTVEKINEIKEAWPIIPGPSDLFHLVAKEAFEPDIIKHYGYDEEFPVDQIKWLKMQGVSEDWARKYWYAHWQTPSIQAGYEMLHRGIIDRNELNDLFRTIEIPPFWRDKLTQIAFMPFTRVDTRRMHKAGVLSTEELINAYMDVGYDLERATKMTEFTIQYNADSGKKLTKAQIINGFDEYLLTYDEAKTMLTMIKYTEDQADFMLMFTEYERTKKYNATVEKTIKKRFLLSLITEAQTRDKLNELNMAGEKVKILLDQWTLDKYDNLKIPSKADLNTFFDNKIIDNDTYRQEMFRLGYSQKHIDWYVKAKGMKRQKE</sequence>